<keyword evidence="3" id="KW-1185">Reference proteome</keyword>
<accession>A0ABU1URF6</accession>
<dbReference type="Pfam" id="PF12697">
    <property type="entry name" value="Abhydrolase_6"/>
    <property type="match status" value="1"/>
</dbReference>
<reference evidence="2 3" key="1">
    <citation type="submission" date="2023-07" db="EMBL/GenBank/DDBJ databases">
        <title>Sorghum-associated microbial communities from plants grown in Nebraska, USA.</title>
        <authorList>
            <person name="Schachtman D."/>
        </authorList>
    </citation>
    <scope>NUCLEOTIDE SEQUENCE [LARGE SCALE GENOMIC DNA]</scope>
    <source>
        <strain evidence="2 3">BE248</strain>
    </source>
</reference>
<protein>
    <submittedName>
        <fullName evidence="2">Pimeloyl-ACP methyl ester carboxylesterase</fullName>
    </submittedName>
</protein>
<dbReference type="PANTHER" id="PTHR43689:SF8">
    <property type="entry name" value="ALPHA_BETA-HYDROLASES SUPERFAMILY PROTEIN"/>
    <property type="match status" value="1"/>
</dbReference>
<name>A0ABU1URF6_9ACTN</name>
<evidence type="ECO:0000259" key="1">
    <source>
        <dbReference type="Pfam" id="PF12697"/>
    </source>
</evidence>
<evidence type="ECO:0000313" key="2">
    <source>
        <dbReference type="EMBL" id="MDR7087730.1"/>
    </source>
</evidence>
<dbReference type="SUPFAM" id="SSF53474">
    <property type="entry name" value="alpha/beta-Hydrolases"/>
    <property type="match status" value="1"/>
</dbReference>
<organism evidence="2 3">
    <name type="scientific">Aeromicrobium panaciterrae</name>
    <dbReference type="NCBI Taxonomy" id="363861"/>
    <lineage>
        <taxon>Bacteria</taxon>
        <taxon>Bacillati</taxon>
        <taxon>Actinomycetota</taxon>
        <taxon>Actinomycetes</taxon>
        <taxon>Propionibacteriales</taxon>
        <taxon>Nocardioidaceae</taxon>
        <taxon>Aeromicrobium</taxon>
    </lineage>
</organism>
<dbReference type="Gene3D" id="3.40.50.1820">
    <property type="entry name" value="alpha/beta hydrolase"/>
    <property type="match status" value="1"/>
</dbReference>
<comment type="caution">
    <text evidence="2">The sequence shown here is derived from an EMBL/GenBank/DDBJ whole genome shotgun (WGS) entry which is preliminary data.</text>
</comment>
<dbReference type="RefSeq" id="WP_309971756.1">
    <property type="nucleotide sequence ID" value="NZ_JAVDWH010000001.1"/>
</dbReference>
<dbReference type="InterPro" id="IPR000073">
    <property type="entry name" value="AB_hydrolase_1"/>
</dbReference>
<dbReference type="Proteomes" id="UP001257739">
    <property type="component" value="Unassembled WGS sequence"/>
</dbReference>
<dbReference type="EMBL" id="JAVDWH010000001">
    <property type="protein sequence ID" value="MDR7087730.1"/>
    <property type="molecule type" value="Genomic_DNA"/>
</dbReference>
<proteinExistence type="predicted"/>
<sequence length="325" mass="35558">MNKSTRVATTAGAFVAAGVAATLLNGRQRHKRQLRRGEEVEFGSVHSAKLTVTASDGVKIHAEVDEGPRKTPTVVFIHGWVETLDVWHYQRLALRDKVRMVFLDQRSHGLSGRSHVDNSSIDQLADDLNTVLSELVPRGPIILVGHSLGGMAIMELAAAKPELFGKRVKGVALIATSSGRLARGSPALRRLLPLVRVASPVLDWGRAFNSYSIIRRWGLGPNALERHVDMTNEMILQAPTHVLMDFSPLFIDLDLEHTLKTVGKASTIVIGGSHDLLTPLKHSRRLANHIPGARLVAIEDGGHMLPFEANQQVSEAIESLVEELR</sequence>
<dbReference type="InterPro" id="IPR029058">
    <property type="entry name" value="AB_hydrolase_fold"/>
</dbReference>
<evidence type="ECO:0000313" key="3">
    <source>
        <dbReference type="Proteomes" id="UP001257739"/>
    </source>
</evidence>
<feature type="domain" description="AB hydrolase-1" evidence="1">
    <location>
        <begin position="74"/>
        <end position="315"/>
    </location>
</feature>
<dbReference type="PANTHER" id="PTHR43689">
    <property type="entry name" value="HYDROLASE"/>
    <property type="match status" value="1"/>
</dbReference>
<gene>
    <name evidence="2" type="ORF">J2X11_002569</name>
</gene>